<dbReference type="InterPro" id="IPR002052">
    <property type="entry name" value="DNA_methylase_N6_adenine_CS"/>
</dbReference>
<dbReference type="GO" id="GO:0003676">
    <property type="term" value="F:nucleic acid binding"/>
    <property type="evidence" value="ECO:0007669"/>
    <property type="project" value="InterPro"/>
</dbReference>
<evidence type="ECO:0000313" key="3">
    <source>
        <dbReference type="Proteomes" id="UP000277582"/>
    </source>
</evidence>
<dbReference type="Proteomes" id="UP000277582">
    <property type="component" value="Unassembled WGS sequence"/>
</dbReference>
<dbReference type="Gene3D" id="3.40.50.150">
    <property type="entry name" value="Vaccinia Virus protein VP39"/>
    <property type="match status" value="1"/>
</dbReference>
<gene>
    <name evidence="2" type="ORF">D6D85_12495</name>
</gene>
<evidence type="ECO:0000313" key="2">
    <source>
        <dbReference type="EMBL" id="RSN72764.1"/>
    </source>
</evidence>
<dbReference type="RefSeq" id="WP_125672293.1">
    <property type="nucleotide sequence ID" value="NZ_RCOS01000138.1"/>
</dbReference>
<protein>
    <submittedName>
        <fullName evidence="2">DUF1156 domain-containing protein</fullName>
    </submittedName>
</protein>
<dbReference type="EMBL" id="RCOS01000138">
    <property type="protein sequence ID" value="RSN72764.1"/>
    <property type="molecule type" value="Genomic_DNA"/>
</dbReference>
<reference evidence="2 3" key="1">
    <citation type="submission" date="2018-10" db="EMBL/GenBank/DDBJ databases">
        <title>Co-occurring genomic capacity for anaerobic methane metabolism and dissimilatory sulfite reduction discovered in the Korarchaeota.</title>
        <authorList>
            <person name="Mckay L.J."/>
            <person name="Dlakic M."/>
            <person name="Fields M.W."/>
            <person name="Delmont T.O."/>
            <person name="Eren A.M."/>
            <person name="Jay Z.J."/>
            <person name="Klingelsmith K.B."/>
            <person name="Rusch D.B."/>
            <person name="Inskeep W.P."/>
        </authorList>
    </citation>
    <scope>NUCLEOTIDE SEQUENCE [LARGE SCALE GENOMIC DNA]</scope>
    <source>
        <strain evidence="2 3">MDKW</strain>
    </source>
</reference>
<organism evidence="2 3">
    <name type="scientific">Candidatus Methanodesulfokora washburnensis</name>
    <dbReference type="NCBI Taxonomy" id="2478471"/>
    <lineage>
        <taxon>Archaea</taxon>
        <taxon>Thermoproteota</taxon>
        <taxon>Candidatus Korarchaeia</taxon>
        <taxon>Candidatus Korarchaeia incertae sedis</taxon>
        <taxon>Candidatus Methanodesulfokora</taxon>
    </lineage>
</organism>
<dbReference type="InterPro" id="IPR029063">
    <property type="entry name" value="SAM-dependent_MTases_sf"/>
</dbReference>
<name>A0A3R9X166_9CREN</name>
<dbReference type="PROSITE" id="PS00092">
    <property type="entry name" value="N6_MTASE"/>
    <property type="match status" value="1"/>
</dbReference>
<evidence type="ECO:0000259" key="1">
    <source>
        <dbReference type="Pfam" id="PF06634"/>
    </source>
</evidence>
<dbReference type="Pfam" id="PF06634">
    <property type="entry name" value="DUF1156"/>
    <property type="match status" value="1"/>
</dbReference>
<feature type="domain" description="DUF1156" evidence="1">
    <location>
        <begin position="9"/>
        <end position="53"/>
    </location>
</feature>
<dbReference type="AlphaFoldDB" id="A0A3R9X166"/>
<dbReference type="OrthoDB" id="93530at2157"/>
<comment type="caution">
    <text evidence="2">The sequence shown here is derived from an EMBL/GenBank/DDBJ whole genome shotgun (WGS) entry which is preliminary data.</text>
</comment>
<keyword evidence="3" id="KW-1185">Reference proteome</keyword>
<dbReference type="InterPro" id="IPR009537">
    <property type="entry name" value="DUF1156"/>
</dbReference>
<dbReference type="GO" id="GO:0032259">
    <property type="term" value="P:methylation"/>
    <property type="evidence" value="ECO:0007669"/>
    <property type="project" value="InterPro"/>
</dbReference>
<accession>A0A3R9X166</accession>
<dbReference type="SUPFAM" id="SSF53335">
    <property type="entry name" value="S-adenosyl-L-methionine-dependent methyltransferases"/>
    <property type="match status" value="2"/>
</dbReference>
<dbReference type="GO" id="GO:0008168">
    <property type="term" value="F:methyltransferase activity"/>
    <property type="evidence" value="ECO:0007669"/>
    <property type="project" value="InterPro"/>
</dbReference>
<proteinExistence type="predicted"/>
<sequence length="948" mass="109125">MKEAMIERWFPVNEVNIECSRERSFAYLPPLFILHVWWARRPLTACRVASILALTPYEDLSVEKRRELLYRMGFRGDPIDAFERRKRREKKAFNYPVAEKINPDSDYFRNKMKEFLGKEIVGADFMAGGGSIPFEMIRAGYDKVIAAEYNPVAYLILKGTLEYPVKYGEQLVKDVERYGKVLVERVREKLREFYPPYPDGQPTSYIWAKMFICPYCGAEIPSLRSLWLDKEKGYALYPEIVDKKVNLHVVKVEEIGKIKSGKKGEESLVRIIEGKFKGVEFETKGFEVNGKLVCPNGHVIESDQVCEIHKQSLVQKEKFYSNPIRLVAIVMENREYLEPTEEAIKAYERASEFVLRNWSELQQYIPTGKIPLGKATESVLRRGLTRWTELFTARQLLANIEVVKTIKEIHQEVFQDGLKRHSGDENKASEYAKAVITYLVLMFGKLLDYNSILSRWHTSRGVLANTFDSHTLAWTWDFGEFDLASTSSSLSWTYKNVLKSLKGLVKRIGNADAQVSVLLGDAEALLANSENKYDVIFIDPPYLDNVQYAENSDYFYVWFKLILKEVFPEAFSAPEVPKDQEAVANDIRHGNQKLANIFYERKMESIFRSIYKALRDEGVFLLWFAHKTGEAWIRTIRALLDSGFSIRMLWGVRSEMEHSIHVSGKAALRTSIIFICRKRSEEARGYIQDALKEMKRTLSEKLVELYDMELPGPDFLMGAMAHALKIASDYWPLKDPEGKMDKNEALNLLLNEVISEAINFHIRKVIPQISAVDPLTKFYIIARHWYKDTVPYDDARRLSLACLGASELRDPVEELVIKGGLGKIMSERADSVKDKVVRFLSPEERYKNEKLFKLEPKPLIDYIHKAVAMLEEGKRIEEVASILSEPGISICEIIRVLETVLPDQTGKGKNREKTHIRTLLYTICGENSHLLLSPPPRKEKESLEKFIG</sequence>